<dbReference type="HOGENOM" id="CLU_564858_0_0_0"/>
<dbReference type="KEGG" id="ipa:Isop_3162"/>
<feature type="region of interest" description="Disordered" evidence="2">
    <location>
        <begin position="1"/>
        <end position="20"/>
    </location>
</feature>
<protein>
    <submittedName>
        <fullName evidence="3">Uncharacterized protein</fullName>
    </submittedName>
</protein>
<accession>E8R3Z6</accession>
<reference evidence="3 4" key="2">
    <citation type="journal article" date="2011" name="Stand. Genomic Sci.">
        <title>Complete genome sequence of Isosphaera pallida type strain (IS1B).</title>
        <authorList>
            <consortium name="US DOE Joint Genome Institute (JGI-PGF)"/>
            <person name="Goker M."/>
            <person name="Cleland D."/>
            <person name="Saunders E."/>
            <person name="Lapidus A."/>
            <person name="Nolan M."/>
            <person name="Lucas S."/>
            <person name="Hammon N."/>
            <person name="Deshpande S."/>
            <person name="Cheng J.F."/>
            <person name="Tapia R."/>
            <person name="Han C."/>
            <person name="Goodwin L."/>
            <person name="Pitluck S."/>
            <person name="Liolios K."/>
            <person name="Pagani I."/>
            <person name="Ivanova N."/>
            <person name="Mavromatis K."/>
            <person name="Pati A."/>
            <person name="Chen A."/>
            <person name="Palaniappan K."/>
            <person name="Land M."/>
            <person name="Hauser L."/>
            <person name="Chang Y.J."/>
            <person name="Jeffries C.D."/>
            <person name="Detter J.C."/>
            <person name="Beck B."/>
            <person name="Woyke T."/>
            <person name="Bristow J."/>
            <person name="Eisen J.A."/>
            <person name="Markowitz V."/>
            <person name="Hugenholtz P."/>
            <person name="Kyrpides N.C."/>
            <person name="Klenk H.P."/>
        </authorList>
    </citation>
    <scope>NUCLEOTIDE SEQUENCE [LARGE SCALE GENOMIC DNA]</scope>
    <source>
        <strain evidence="4">ATCC 43644 / DSM 9630 / IS1B</strain>
    </source>
</reference>
<dbReference type="InParanoid" id="E8R3Z6"/>
<dbReference type="EMBL" id="CP002353">
    <property type="protein sequence ID" value="ADV63726.1"/>
    <property type="molecule type" value="Genomic_DNA"/>
</dbReference>
<dbReference type="Proteomes" id="UP000008631">
    <property type="component" value="Chromosome"/>
</dbReference>
<dbReference type="InterPro" id="IPR051829">
    <property type="entry name" value="Multiheme_Cytochr_ET"/>
</dbReference>
<dbReference type="RefSeq" id="WP_013566014.1">
    <property type="nucleotide sequence ID" value="NC_014962.1"/>
</dbReference>
<evidence type="ECO:0000313" key="4">
    <source>
        <dbReference type="Proteomes" id="UP000008631"/>
    </source>
</evidence>
<dbReference type="eggNOG" id="COG1716">
    <property type="taxonomic scope" value="Bacteria"/>
</dbReference>
<organism evidence="3 4">
    <name type="scientific">Isosphaera pallida (strain ATCC 43644 / DSM 9630 / IS1B)</name>
    <dbReference type="NCBI Taxonomy" id="575540"/>
    <lineage>
        <taxon>Bacteria</taxon>
        <taxon>Pseudomonadati</taxon>
        <taxon>Planctomycetota</taxon>
        <taxon>Planctomycetia</taxon>
        <taxon>Isosphaerales</taxon>
        <taxon>Isosphaeraceae</taxon>
        <taxon>Isosphaera</taxon>
    </lineage>
</organism>
<evidence type="ECO:0000313" key="3">
    <source>
        <dbReference type="EMBL" id="ADV63726.1"/>
    </source>
</evidence>
<dbReference type="PANTHER" id="PTHR35038:SF8">
    <property type="entry name" value="C-TYPE POLYHEME CYTOCHROME OMCC"/>
    <property type="match status" value="1"/>
</dbReference>
<dbReference type="Gene3D" id="3.90.10.10">
    <property type="entry name" value="Cytochrome C3"/>
    <property type="match status" value="1"/>
</dbReference>
<evidence type="ECO:0000256" key="2">
    <source>
        <dbReference type="SAM" id="MobiDB-lite"/>
    </source>
</evidence>
<gene>
    <name evidence="3" type="ordered locus">Isop_3162</name>
</gene>
<keyword evidence="1" id="KW-0732">Signal</keyword>
<proteinExistence type="predicted"/>
<keyword evidence="4" id="KW-1185">Reference proteome</keyword>
<dbReference type="STRING" id="575540.Isop_3162"/>
<feature type="region of interest" description="Disordered" evidence="2">
    <location>
        <begin position="360"/>
        <end position="386"/>
    </location>
</feature>
<reference key="1">
    <citation type="submission" date="2010-11" db="EMBL/GenBank/DDBJ databases">
        <title>The complete sequence of chromosome of Isophaera pallida ATCC 43644.</title>
        <authorList>
            <consortium name="US DOE Joint Genome Institute (JGI-PGF)"/>
            <person name="Lucas S."/>
            <person name="Copeland A."/>
            <person name="Lapidus A."/>
            <person name="Bruce D."/>
            <person name="Goodwin L."/>
            <person name="Pitluck S."/>
            <person name="Kyrpides N."/>
            <person name="Mavromatis K."/>
            <person name="Pagani I."/>
            <person name="Ivanova N."/>
            <person name="Saunders E."/>
            <person name="Brettin T."/>
            <person name="Detter J.C."/>
            <person name="Han C."/>
            <person name="Tapia R."/>
            <person name="Land M."/>
            <person name="Hauser L."/>
            <person name="Markowitz V."/>
            <person name="Cheng J.-F."/>
            <person name="Hugenholtz P."/>
            <person name="Woyke T."/>
            <person name="Wu D."/>
            <person name="Eisen J.A."/>
        </authorList>
    </citation>
    <scope>NUCLEOTIDE SEQUENCE</scope>
    <source>
        <strain>ATCC 43644</strain>
    </source>
</reference>
<dbReference type="OrthoDB" id="9814800at2"/>
<evidence type="ECO:0000256" key="1">
    <source>
        <dbReference type="ARBA" id="ARBA00022729"/>
    </source>
</evidence>
<dbReference type="InterPro" id="IPR036280">
    <property type="entry name" value="Multihaem_cyt_sf"/>
</dbReference>
<dbReference type="PANTHER" id="PTHR35038">
    <property type="entry name" value="DISSIMILATORY SULFITE REDUCTASE SIRA"/>
    <property type="match status" value="1"/>
</dbReference>
<dbReference type="GO" id="GO:0016491">
    <property type="term" value="F:oxidoreductase activity"/>
    <property type="evidence" value="ECO:0007669"/>
    <property type="project" value="TreeGrafter"/>
</dbReference>
<dbReference type="SUPFAM" id="SSF48695">
    <property type="entry name" value="Multiheme cytochromes"/>
    <property type="match status" value="1"/>
</dbReference>
<feature type="compositionally biased region" description="Low complexity" evidence="2">
    <location>
        <begin position="373"/>
        <end position="384"/>
    </location>
</feature>
<name>E8R3Z6_ISOPI</name>
<sequence>MAQHSARPVPDANLAAPATTGKKRTARIPLDYYKRGDDLSRSRKRLLLLALLAAVGYIAVGEAARRGPRGGSAGGFGLPVAWSATARINHGPVHAVHASFEHRCDACHGPSPNSGGGDPDRILPNDPWRVANEKCLDCHAGPVHHANMTKTDKQAGQRCGECHRDHQGRDANLTAMADAACLTCHANLKPHLGSGHPKAIQPNSVVVTGFMAGGHPDFNLPKTDDSGLKFNHALHMAPGLGQGYRLKPPYEGRYAVNDSGQVQLECASCHVIERDDLNVKGLPAAVADSVAPTIEAAREFVRIDYQRHCVACHETTVDVVTGDDDGNQPRPLRVPHGWNMSEIRSFLKGAIAADLLRTHPDLDKPRPRRMPGARSDAAAATTTLRAERDRRVREAEARLHGTNGACVTCHRYTREDGKTKLVLTAADLDTSGLPSWDVERPKVPDVWLPHGRFNHTAHRAFDCRGCHAQAYGPSEQDLAAGFHLFQSDDANKIGDGAVMIPPIKTCYQCHFNHDGSNAVALSLLPSSWMQGLLGTTISSAPRGVRNNCTECHGYHNRTHPLQGPGAEVHAPETRQAIESWIGLHGVSASP</sequence>
<dbReference type="AlphaFoldDB" id="E8R3Z6"/>